<evidence type="ECO:0000313" key="3">
    <source>
        <dbReference type="Proteomes" id="UP000276055"/>
    </source>
</evidence>
<feature type="compositionally biased region" description="Basic and acidic residues" evidence="1">
    <location>
        <begin position="11"/>
        <end position="21"/>
    </location>
</feature>
<accession>A0A495ERU7</accession>
<sequence>MTIHSAASTLGDRRTGARRQADSGTNTPDADAALTGLRAGKDLAHSLSPYPVVMDRGVPLPF</sequence>
<name>A0A495ERU7_9MICC</name>
<gene>
    <name evidence="2" type="ORF">C8D78_2496</name>
</gene>
<dbReference type="RefSeq" id="WP_120954161.1">
    <property type="nucleotide sequence ID" value="NZ_RBIR01000005.1"/>
</dbReference>
<comment type="caution">
    <text evidence="2">The sequence shown here is derived from an EMBL/GenBank/DDBJ whole genome shotgun (WGS) entry which is preliminary data.</text>
</comment>
<proteinExistence type="predicted"/>
<evidence type="ECO:0000313" key="2">
    <source>
        <dbReference type="EMBL" id="RKR18757.1"/>
    </source>
</evidence>
<reference evidence="2 3" key="1">
    <citation type="submission" date="2018-10" db="EMBL/GenBank/DDBJ databases">
        <title>Genomic Encyclopedia of Type Strains, Phase IV (KMG-IV): sequencing the most valuable type-strain genomes for metagenomic binning, comparative biology and taxonomic classification.</title>
        <authorList>
            <person name="Goeker M."/>
        </authorList>
    </citation>
    <scope>NUCLEOTIDE SEQUENCE [LARGE SCALE GENOMIC DNA]</scope>
    <source>
        <strain evidence="2 3">DSM 25586</strain>
    </source>
</reference>
<dbReference type="EMBL" id="RBIR01000005">
    <property type="protein sequence ID" value="RKR18757.1"/>
    <property type="molecule type" value="Genomic_DNA"/>
</dbReference>
<feature type="region of interest" description="Disordered" evidence="1">
    <location>
        <begin position="1"/>
        <end position="32"/>
    </location>
</feature>
<organism evidence="2 3">
    <name type="scientific">Arthrobacter oryzae</name>
    <dbReference type="NCBI Taxonomy" id="409290"/>
    <lineage>
        <taxon>Bacteria</taxon>
        <taxon>Bacillati</taxon>
        <taxon>Actinomycetota</taxon>
        <taxon>Actinomycetes</taxon>
        <taxon>Micrococcales</taxon>
        <taxon>Micrococcaceae</taxon>
        <taxon>Arthrobacter</taxon>
    </lineage>
</organism>
<dbReference type="Proteomes" id="UP000276055">
    <property type="component" value="Unassembled WGS sequence"/>
</dbReference>
<evidence type="ECO:0000256" key="1">
    <source>
        <dbReference type="SAM" id="MobiDB-lite"/>
    </source>
</evidence>
<dbReference type="AlphaFoldDB" id="A0A495ERU7"/>
<protein>
    <submittedName>
        <fullName evidence="2">Uncharacterized protein</fullName>
    </submittedName>
</protein>